<dbReference type="PANTHER" id="PTHR35330">
    <property type="entry name" value="SIROHEME BIOSYNTHESIS PROTEIN MET8"/>
    <property type="match status" value="1"/>
</dbReference>
<proteinExistence type="predicted"/>
<dbReference type="Pfam" id="PF14824">
    <property type="entry name" value="Sirohm_synth_M"/>
    <property type="match status" value="1"/>
</dbReference>
<dbReference type="InterPro" id="IPR028281">
    <property type="entry name" value="Sirohaem_synthase_central"/>
</dbReference>
<evidence type="ECO:0000313" key="8">
    <source>
        <dbReference type="EMBL" id="QQK78815.1"/>
    </source>
</evidence>
<evidence type="ECO:0000256" key="3">
    <source>
        <dbReference type="ARBA" id="ARBA00023002"/>
    </source>
</evidence>
<dbReference type="KEGG" id="scib:HUG20_02110"/>
<dbReference type="EC" id="1.3.1.76" evidence="2"/>
<dbReference type="Pfam" id="PF13241">
    <property type="entry name" value="NAD_binding_7"/>
    <property type="match status" value="1"/>
</dbReference>
<name>A0A7T7CEA4_9BACI</name>
<comment type="pathway">
    <text evidence="1">Porphyrin-containing compound metabolism; siroheme biosynthesis; sirohydrochlorin from precorrin-2: step 1/1.</text>
</comment>
<evidence type="ECO:0000256" key="2">
    <source>
        <dbReference type="ARBA" id="ARBA00012400"/>
    </source>
</evidence>
<dbReference type="GO" id="GO:0019354">
    <property type="term" value="P:siroheme biosynthetic process"/>
    <property type="evidence" value="ECO:0007669"/>
    <property type="project" value="UniProtKB-UniPathway"/>
</dbReference>
<dbReference type="AlphaFoldDB" id="A0A7T7CEA4"/>
<dbReference type="InterPro" id="IPR006367">
    <property type="entry name" value="Sirohaem_synthase_N"/>
</dbReference>
<keyword evidence="5" id="KW-0627">Porphyrin biosynthesis</keyword>
<evidence type="ECO:0000256" key="1">
    <source>
        <dbReference type="ARBA" id="ARBA00005010"/>
    </source>
</evidence>
<dbReference type="SUPFAM" id="SSF75615">
    <property type="entry name" value="Siroheme synthase middle domains-like"/>
    <property type="match status" value="1"/>
</dbReference>
<keyword evidence="4" id="KW-0520">NAD</keyword>
<comment type="catalytic activity">
    <reaction evidence="6">
        <text>precorrin-2 + NAD(+) = sirohydrochlorin + NADH + 2 H(+)</text>
        <dbReference type="Rhea" id="RHEA:15613"/>
        <dbReference type="ChEBI" id="CHEBI:15378"/>
        <dbReference type="ChEBI" id="CHEBI:57540"/>
        <dbReference type="ChEBI" id="CHEBI:57945"/>
        <dbReference type="ChEBI" id="CHEBI:58351"/>
        <dbReference type="ChEBI" id="CHEBI:58827"/>
        <dbReference type="EC" id="1.3.1.76"/>
    </reaction>
</comment>
<dbReference type="InterPro" id="IPR042518">
    <property type="entry name" value="SirC_C"/>
</dbReference>
<dbReference type="InterPro" id="IPR028161">
    <property type="entry name" value="Met8-like"/>
</dbReference>
<dbReference type="InterPro" id="IPR036291">
    <property type="entry name" value="NAD(P)-bd_dom_sf"/>
</dbReference>
<dbReference type="PANTHER" id="PTHR35330:SF1">
    <property type="entry name" value="SIROHEME BIOSYNTHESIS PROTEIN MET8"/>
    <property type="match status" value="1"/>
</dbReference>
<reference evidence="8 9" key="1">
    <citation type="submission" date="2020-06" db="EMBL/GenBank/DDBJ databases">
        <title>Genomic analysis of Salicibibacter sp. NKC21-4.</title>
        <authorList>
            <person name="Oh Y.J."/>
        </authorList>
    </citation>
    <scope>NUCLEOTIDE SEQUENCE [LARGE SCALE GENOMIC DNA]</scope>
    <source>
        <strain evidence="8 9">NKC21-4</strain>
    </source>
</reference>
<evidence type="ECO:0000259" key="7">
    <source>
        <dbReference type="Pfam" id="PF14824"/>
    </source>
</evidence>
<dbReference type="GO" id="GO:0043115">
    <property type="term" value="F:precorrin-2 dehydrogenase activity"/>
    <property type="evidence" value="ECO:0007669"/>
    <property type="project" value="UniProtKB-EC"/>
</dbReference>
<organism evidence="8 9">
    <name type="scientific">Salicibibacter cibi</name>
    <dbReference type="NCBI Taxonomy" id="2743001"/>
    <lineage>
        <taxon>Bacteria</taxon>
        <taxon>Bacillati</taxon>
        <taxon>Bacillota</taxon>
        <taxon>Bacilli</taxon>
        <taxon>Bacillales</taxon>
        <taxon>Bacillaceae</taxon>
        <taxon>Salicibibacter</taxon>
    </lineage>
</organism>
<evidence type="ECO:0000256" key="4">
    <source>
        <dbReference type="ARBA" id="ARBA00023027"/>
    </source>
</evidence>
<protein>
    <recommendedName>
        <fullName evidence="2">precorrin-2 dehydrogenase</fullName>
        <ecNumber evidence="2">1.3.1.76</ecNumber>
    </recommendedName>
</protein>
<evidence type="ECO:0000256" key="6">
    <source>
        <dbReference type="ARBA" id="ARBA00047561"/>
    </source>
</evidence>
<feature type="domain" description="Siroheme synthase central" evidence="7">
    <location>
        <begin position="119"/>
        <end position="144"/>
    </location>
</feature>
<dbReference type="Proteomes" id="UP000595349">
    <property type="component" value="Chromosome"/>
</dbReference>
<evidence type="ECO:0000313" key="9">
    <source>
        <dbReference type="Proteomes" id="UP000595349"/>
    </source>
</evidence>
<dbReference type="NCBIfam" id="TIGR01470">
    <property type="entry name" value="cysG_Nterm"/>
    <property type="match status" value="1"/>
</dbReference>
<dbReference type="GO" id="GO:0004325">
    <property type="term" value="F:ferrochelatase activity"/>
    <property type="evidence" value="ECO:0007669"/>
    <property type="project" value="InterPro"/>
</dbReference>
<keyword evidence="9" id="KW-1185">Reference proteome</keyword>
<dbReference type="EMBL" id="CP054706">
    <property type="protein sequence ID" value="QQK78815.1"/>
    <property type="molecule type" value="Genomic_DNA"/>
</dbReference>
<dbReference type="SUPFAM" id="SSF51735">
    <property type="entry name" value="NAD(P)-binding Rossmann-fold domains"/>
    <property type="match status" value="1"/>
</dbReference>
<keyword evidence="3" id="KW-0560">Oxidoreductase</keyword>
<dbReference type="Gene3D" id="1.10.8.610">
    <property type="entry name" value="SirC, precorrin-2 dehydrogenase, C-terminal helical domain-like"/>
    <property type="match status" value="1"/>
</dbReference>
<gene>
    <name evidence="8" type="ORF">HUG20_02110</name>
</gene>
<evidence type="ECO:0000256" key="5">
    <source>
        <dbReference type="ARBA" id="ARBA00023244"/>
    </source>
</evidence>
<sequence length="206" mass="23450">MSALPFMIEMREMSCIIVGGGEVACRRVKPLLETGAKELVVVAPTLNEELLRLQREVGFRWERRSAVVSEVFLGDMVFLCTNQPGLHEAIMENKAPRQFMYLADDAGEGDFYIPARINDGLLTVSVSTAGASPSYTKRVKKEIEHVLPENAGDELDFLQKARRKVLQTDVSNEEKMALLKEISTSGFLQDEWREEKFEERLREIRR</sequence>
<accession>A0A7T7CEA4</accession>
<dbReference type="UniPathway" id="UPA00262">
    <property type="reaction ID" value="UER00222"/>
</dbReference>
<dbReference type="Gene3D" id="3.40.50.720">
    <property type="entry name" value="NAD(P)-binding Rossmann-like Domain"/>
    <property type="match status" value="1"/>
</dbReference>